<reference evidence="3" key="1">
    <citation type="journal article" date="2019" name="Int. J. Syst. Evol. Microbiol.">
        <title>The Global Catalogue of Microorganisms (GCM) 10K type strain sequencing project: providing services to taxonomists for standard genome sequencing and annotation.</title>
        <authorList>
            <consortium name="The Broad Institute Genomics Platform"/>
            <consortium name="The Broad Institute Genome Sequencing Center for Infectious Disease"/>
            <person name="Wu L."/>
            <person name="Ma J."/>
        </authorList>
    </citation>
    <scope>NUCLEOTIDE SEQUENCE [LARGE SCALE GENOMIC DNA]</scope>
    <source>
        <strain evidence="3">JCM 18055</strain>
    </source>
</reference>
<proteinExistence type="predicted"/>
<name>A0ABP8WBV5_9PSEU</name>
<protein>
    <submittedName>
        <fullName evidence="2">Uncharacterized protein</fullName>
    </submittedName>
</protein>
<comment type="caution">
    <text evidence="2">The sequence shown here is derived from an EMBL/GenBank/DDBJ whole genome shotgun (WGS) entry which is preliminary data.</text>
</comment>
<sequence length="102" mass="10164">MPPVPPCAATSPALVTRPDNPPGLRHPPEFLEPAARPGSGPENDDGAAPMGTAPSNGGAGRPTSAVTSSETWTFGAAAEADSDVSAQAFTSSRTASETSKFA</sequence>
<evidence type="ECO:0000313" key="2">
    <source>
        <dbReference type="EMBL" id="GAA4685842.1"/>
    </source>
</evidence>
<feature type="compositionally biased region" description="Polar residues" evidence="1">
    <location>
        <begin position="84"/>
        <end position="102"/>
    </location>
</feature>
<dbReference type="Proteomes" id="UP001500325">
    <property type="component" value="Unassembled WGS sequence"/>
</dbReference>
<keyword evidence="3" id="KW-1185">Reference proteome</keyword>
<gene>
    <name evidence="2" type="ORF">GCM10023215_21450</name>
</gene>
<accession>A0ABP8WBV5</accession>
<dbReference type="EMBL" id="BAABIC010000006">
    <property type="protein sequence ID" value="GAA4685842.1"/>
    <property type="molecule type" value="Genomic_DNA"/>
</dbReference>
<evidence type="ECO:0000256" key="1">
    <source>
        <dbReference type="SAM" id="MobiDB-lite"/>
    </source>
</evidence>
<evidence type="ECO:0000313" key="3">
    <source>
        <dbReference type="Proteomes" id="UP001500325"/>
    </source>
</evidence>
<organism evidence="2 3">
    <name type="scientific">Pseudonocardia yuanmonensis</name>
    <dbReference type="NCBI Taxonomy" id="1095914"/>
    <lineage>
        <taxon>Bacteria</taxon>
        <taxon>Bacillati</taxon>
        <taxon>Actinomycetota</taxon>
        <taxon>Actinomycetes</taxon>
        <taxon>Pseudonocardiales</taxon>
        <taxon>Pseudonocardiaceae</taxon>
        <taxon>Pseudonocardia</taxon>
    </lineage>
</organism>
<feature type="region of interest" description="Disordered" evidence="1">
    <location>
        <begin position="1"/>
        <end position="102"/>
    </location>
</feature>